<feature type="transmembrane region" description="Helical" evidence="1">
    <location>
        <begin position="128"/>
        <end position="151"/>
    </location>
</feature>
<reference evidence="2" key="1">
    <citation type="journal article" date="2021" name="PeerJ">
        <title>Extensive microbial diversity within the chicken gut microbiome revealed by metagenomics and culture.</title>
        <authorList>
            <person name="Gilroy R."/>
            <person name="Ravi A."/>
            <person name="Getino M."/>
            <person name="Pursley I."/>
            <person name="Horton D.L."/>
            <person name="Alikhan N.F."/>
            <person name="Baker D."/>
            <person name="Gharbi K."/>
            <person name="Hall N."/>
            <person name="Watson M."/>
            <person name="Adriaenssens E.M."/>
            <person name="Foster-Nyarko E."/>
            <person name="Jarju S."/>
            <person name="Secka A."/>
            <person name="Antonio M."/>
            <person name="Oren A."/>
            <person name="Chaudhuri R.R."/>
            <person name="La Ragione R."/>
            <person name="Hildebrand F."/>
            <person name="Pallen M.J."/>
        </authorList>
    </citation>
    <scope>NUCLEOTIDE SEQUENCE</scope>
    <source>
        <strain evidence="2">CHK187-5294</strain>
    </source>
</reference>
<accession>A0A9D2D015</accession>
<name>A0A9D2D015_9FIRM</name>
<evidence type="ECO:0000256" key="1">
    <source>
        <dbReference type="SAM" id="Phobius"/>
    </source>
</evidence>
<feature type="transmembrane region" description="Helical" evidence="1">
    <location>
        <begin position="29"/>
        <end position="53"/>
    </location>
</feature>
<dbReference type="AlphaFoldDB" id="A0A9D2D015"/>
<dbReference type="Proteomes" id="UP000824132">
    <property type="component" value="Unassembled WGS sequence"/>
</dbReference>
<dbReference type="EMBL" id="DXCL01000040">
    <property type="protein sequence ID" value="HIZ03936.1"/>
    <property type="molecule type" value="Genomic_DNA"/>
</dbReference>
<feature type="transmembrane region" description="Helical" evidence="1">
    <location>
        <begin position="86"/>
        <end position="107"/>
    </location>
</feature>
<feature type="transmembrane region" description="Helical" evidence="1">
    <location>
        <begin position="6"/>
        <end position="22"/>
    </location>
</feature>
<proteinExistence type="predicted"/>
<comment type="caution">
    <text evidence="2">The sequence shown here is derived from an EMBL/GenBank/DDBJ whole genome shotgun (WGS) entry which is preliminary data.</text>
</comment>
<organism evidence="2 3">
    <name type="scientific">Candidatus Borkfalkia avistercoris</name>
    <dbReference type="NCBI Taxonomy" id="2838504"/>
    <lineage>
        <taxon>Bacteria</taxon>
        <taxon>Bacillati</taxon>
        <taxon>Bacillota</taxon>
        <taxon>Clostridia</taxon>
        <taxon>Christensenellales</taxon>
        <taxon>Christensenellaceae</taxon>
        <taxon>Candidatus Borkfalkia</taxon>
    </lineage>
</organism>
<keyword evidence="1" id="KW-0812">Transmembrane</keyword>
<keyword evidence="1" id="KW-1133">Transmembrane helix</keyword>
<keyword evidence="1" id="KW-0472">Membrane</keyword>
<protein>
    <submittedName>
        <fullName evidence="2">Uncharacterized protein</fullName>
    </submittedName>
</protein>
<reference evidence="2" key="2">
    <citation type="submission" date="2021-04" db="EMBL/GenBank/DDBJ databases">
        <authorList>
            <person name="Gilroy R."/>
        </authorList>
    </citation>
    <scope>NUCLEOTIDE SEQUENCE</scope>
    <source>
        <strain evidence="2">CHK187-5294</strain>
    </source>
</reference>
<evidence type="ECO:0000313" key="2">
    <source>
        <dbReference type="EMBL" id="HIZ03936.1"/>
    </source>
</evidence>
<gene>
    <name evidence="2" type="ORF">H9727_06580</name>
</gene>
<evidence type="ECO:0000313" key="3">
    <source>
        <dbReference type="Proteomes" id="UP000824132"/>
    </source>
</evidence>
<sequence>MYIVIDVFFVLFVALMFFFGFRKGFMTKAWWLVDLALIVVLGILVAPTVLAGMQGTALYASVLNKFTAWQTSGTLTISNPETITNVIFSIAIWILLALAVVIVMAILKAVFRGLYKYRAFRFIDKLFGGIYSAAFTVALLFAIGAVVGTFVDFQPIAKAADFCSHTYVFKYIFGENPLQGRMEESFNIGGWIYNALYGAQQSVPEVPETEETAESLFRLFRNAI</sequence>